<feature type="domain" description="Calcineurin-like phosphoesterase" evidence="2">
    <location>
        <begin position="38"/>
        <end position="195"/>
    </location>
</feature>
<dbReference type="GO" id="GO:0005737">
    <property type="term" value="C:cytoplasm"/>
    <property type="evidence" value="ECO:0007669"/>
    <property type="project" value="TreeGrafter"/>
</dbReference>
<proteinExistence type="inferred from homology"/>
<dbReference type="RefSeq" id="WP_147852077.1">
    <property type="nucleotide sequence ID" value="NZ_VDUZ01000070.1"/>
</dbReference>
<dbReference type="SUPFAM" id="SSF56300">
    <property type="entry name" value="Metallo-dependent phosphatases"/>
    <property type="match status" value="1"/>
</dbReference>
<dbReference type="Proteomes" id="UP000321638">
    <property type="component" value="Unassembled WGS sequence"/>
</dbReference>
<evidence type="ECO:0000256" key="1">
    <source>
        <dbReference type="ARBA" id="ARBA00008950"/>
    </source>
</evidence>
<gene>
    <name evidence="3" type="ORF">FHP25_37185</name>
</gene>
<dbReference type="GO" id="GO:0016791">
    <property type="term" value="F:phosphatase activity"/>
    <property type="evidence" value="ECO:0007669"/>
    <property type="project" value="TreeGrafter"/>
</dbReference>
<accession>A0A5C8P918</accession>
<keyword evidence="4" id="KW-1185">Reference proteome</keyword>
<comment type="similarity">
    <text evidence="1">Belongs to the metallophosphoesterase superfamily. YfcE family.</text>
</comment>
<evidence type="ECO:0000313" key="3">
    <source>
        <dbReference type="EMBL" id="TXL69868.1"/>
    </source>
</evidence>
<comment type="caution">
    <text evidence="3">The sequence shown here is derived from an EMBL/GenBank/DDBJ whole genome shotgun (WGS) entry which is preliminary data.</text>
</comment>
<sequence length="210" mass="23206">MINRCGTSIKPEASVEARHRLRPALQHRWPRPGPADHGPIDALLCLGDSISEYKFSNAVIGRLRALDAFTILGNHEEVFLGAAGGRARSRPEIDRPSLDWLAGQPHRRELRIGGKRILMVHSTPWEPRGSYVRPTSAELQRFGEADADIVLYGHTHQQVVRRVGRVLVVNPGSAGDGRDPRNGRQLSCAVLDTVTEEVILRDFPALPIGQ</sequence>
<evidence type="ECO:0000259" key="2">
    <source>
        <dbReference type="Pfam" id="PF12850"/>
    </source>
</evidence>
<dbReference type="InterPro" id="IPR029052">
    <property type="entry name" value="Metallo-depent_PP-like"/>
</dbReference>
<dbReference type="EMBL" id="VDUZ01000070">
    <property type="protein sequence ID" value="TXL69868.1"/>
    <property type="molecule type" value="Genomic_DNA"/>
</dbReference>
<evidence type="ECO:0000313" key="4">
    <source>
        <dbReference type="Proteomes" id="UP000321638"/>
    </source>
</evidence>
<organism evidence="3 4">
    <name type="scientific">Vineibacter terrae</name>
    <dbReference type="NCBI Taxonomy" id="2586908"/>
    <lineage>
        <taxon>Bacteria</taxon>
        <taxon>Pseudomonadati</taxon>
        <taxon>Pseudomonadota</taxon>
        <taxon>Alphaproteobacteria</taxon>
        <taxon>Hyphomicrobiales</taxon>
        <taxon>Vineibacter</taxon>
    </lineage>
</organism>
<dbReference type="PANTHER" id="PTHR42850:SF2">
    <property type="entry name" value="BLL5683 PROTEIN"/>
    <property type="match status" value="1"/>
</dbReference>
<protein>
    <recommendedName>
        <fullName evidence="2">Calcineurin-like phosphoesterase domain-containing protein</fullName>
    </recommendedName>
</protein>
<dbReference type="InterPro" id="IPR050126">
    <property type="entry name" value="Ap4A_hydrolase"/>
</dbReference>
<dbReference type="OrthoDB" id="9813918at2"/>
<dbReference type="InterPro" id="IPR024654">
    <property type="entry name" value="Calcineurin-like_PHP_lpxH"/>
</dbReference>
<dbReference type="AlphaFoldDB" id="A0A5C8P918"/>
<dbReference type="PANTHER" id="PTHR42850">
    <property type="entry name" value="METALLOPHOSPHOESTERASE"/>
    <property type="match status" value="1"/>
</dbReference>
<name>A0A5C8P918_9HYPH</name>
<reference evidence="3 4" key="1">
    <citation type="submission" date="2019-06" db="EMBL/GenBank/DDBJ databases">
        <title>New taxonomy in bacterial strain CC-CFT640, isolated from vineyard.</title>
        <authorList>
            <person name="Lin S.-Y."/>
            <person name="Tsai C.-F."/>
            <person name="Young C.-C."/>
        </authorList>
    </citation>
    <scope>NUCLEOTIDE SEQUENCE [LARGE SCALE GENOMIC DNA]</scope>
    <source>
        <strain evidence="3 4">CC-CFT640</strain>
    </source>
</reference>
<dbReference type="Pfam" id="PF12850">
    <property type="entry name" value="Metallophos_2"/>
    <property type="match status" value="1"/>
</dbReference>
<dbReference type="Gene3D" id="3.60.21.10">
    <property type="match status" value="1"/>
</dbReference>